<dbReference type="InterPro" id="IPR010982">
    <property type="entry name" value="Lambda_DNA-bd_dom_sf"/>
</dbReference>
<dbReference type="CDD" id="cd00093">
    <property type="entry name" value="HTH_XRE"/>
    <property type="match status" value="1"/>
</dbReference>
<reference evidence="2" key="1">
    <citation type="submission" date="2021-12" db="EMBL/GenBank/DDBJ databases">
        <authorList>
            <person name="Ulrich A."/>
        </authorList>
    </citation>
    <scope>NUCLEOTIDE SEQUENCE</scope>
    <source>
        <strain evidence="2">A1P009</strain>
    </source>
</reference>
<dbReference type="Pfam" id="PF01381">
    <property type="entry name" value="HTH_3"/>
    <property type="match status" value="1"/>
</dbReference>
<dbReference type="EMBL" id="JAJQKU010000002">
    <property type="protein sequence ID" value="MCD9096505.1"/>
    <property type="molecule type" value="Genomic_DNA"/>
</dbReference>
<sequence>MSELPRPIFARRLAEARKHAGLSQAQVGVLAGMEPEVASPRVNQYERGVHEPRAETAQKLADALGVPAAFLYTEDEMLAKLLLLWNSMSKVQRREVVKLAELSNGAEK</sequence>
<name>A0ABS8UDB5_9GAMM</name>
<organism evidence="2 3">
    <name type="scientific">Luteimonas fraxinea</name>
    <dbReference type="NCBI Taxonomy" id="2901869"/>
    <lineage>
        <taxon>Bacteria</taxon>
        <taxon>Pseudomonadati</taxon>
        <taxon>Pseudomonadota</taxon>
        <taxon>Gammaproteobacteria</taxon>
        <taxon>Lysobacterales</taxon>
        <taxon>Lysobacteraceae</taxon>
        <taxon>Luteimonas</taxon>
    </lineage>
</organism>
<feature type="domain" description="HTH cro/C1-type" evidence="1">
    <location>
        <begin position="13"/>
        <end position="71"/>
    </location>
</feature>
<comment type="caution">
    <text evidence="2">The sequence shown here is derived from an EMBL/GenBank/DDBJ whole genome shotgun (WGS) entry which is preliminary data.</text>
</comment>
<gene>
    <name evidence="2" type="ORF">LTT95_06075</name>
</gene>
<evidence type="ECO:0000313" key="2">
    <source>
        <dbReference type="EMBL" id="MCD9096505.1"/>
    </source>
</evidence>
<reference evidence="2" key="2">
    <citation type="journal article" date="2022" name="Syst. Appl. Microbiol.">
        <title>Physiological and genomic characterisation of Luteimonas fraxinea sp. nov., a bacterial species associated with trees tolerant to ash dieback.</title>
        <authorList>
            <person name="Ulrich K."/>
            <person name="Becker R."/>
            <person name="Behrendt U."/>
            <person name="Kube M."/>
            <person name="Schneck V."/>
            <person name="Ulrich A."/>
        </authorList>
    </citation>
    <scope>NUCLEOTIDE SEQUENCE</scope>
    <source>
        <strain evidence="2">A1P009</strain>
    </source>
</reference>
<dbReference type="Proteomes" id="UP001430360">
    <property type="component" value="Unassembled WGS sequence"/>
</dbReference>
<dbReference type="InterPro" id="IPR001387">
    <property type="entry name" value="Cro/C1-type_HTH"/>
</dbReference>
<accession>A0ABS8UDB5</accession>
<dbReference type="SMART" id="SM00530">
    <property type="entry name" value="HTH_XRE"/>
    <property type="match status" value="1"/>
</dbReference>
<proteinExistence type="predicted"/>
<dbReference type="Gene3D" id="1.10.260.40">
    <property type="entry name" value="lambda repressor-like DNA-binding domains"/>
    <property type="match status" value="1"/>
</dbReference>
<evidence type="ECO:0000313" key="3">
    <source>
        <dbReference type="Proteomes" id="UP001430360"/>
    </source>
</evidence>
<dbReference type="PROSITE" id="PS50943">
    <property type="entry name" value="HTH_CROC1"/>
    <property type="match status" value="1"/>
</dbReference>
<evidence type="ECO:0000259" key="1">
    <source>
        <dbReference type="PROSITE" id="PS50943"/>
    </source>
</evidence>
<dbReference type="RefSeq" id="WP_232135198.1">
    <property type="nucleotide sequence ID" value="NZ_JAJQKU010000002.1"/>
</dbReference>
<keyword evidence="3" id="KW-1185">Reference proteome</keyword>
<protein>
    <submittedName>
        <fullName evidence="2">Helix-turn-helix domain-containing protein</fullName>
    </submittedName>
</protein>
<dbReference type="SUPFAM" id="SSF47413">
    <property type="entry name" value="lambda repressor-like DNA-binding domains"/>
    <property type="match status" value="1"/>
</dbReference>